<keyword evidence="2" id="KW-1133">Transmembrane helix</keyword>
<feature type="transmembrane region" description="Helical" evidence="2">
    <location>
        <begin position="33"/>
        <end position="53"/>
    </location>
</feature>
<dbReference type="RefSeq" id="WP_135783802.1">
    <property type="nucleotide sequence ID" value="NZ_SRRT01000001.1"/>
</dbReference>
<sequence>MNQDTDILADSPFPGDLDAELESAPARRRPPGAALFLIAGIVAVCGFIGGVYAEKGDDTASATRPGGGQMPGGRSQGGGSGFPGGGGLGSGGQGGGGQGGGGQARQGMSFGTVSKIKDGVVEVTTQDGKTVEIKTGDSVVLRPQGSGQGSAPASAPTGGAPE</sequence>
<feature type="region of interest" description="Disordered" evidence="1">
    <location>
        <begin position="134"/>
        <end position="162"/>
    </location>
</feature>
<feature type="compositionally biased region" description="Low complexity" evidence="1">
    <location>
        <begin position="143"/>
        <end position="162"/>
    </location>
</feature>
<keyword evidence="2" id="KW-0472">Membrane</keyword>
<protein>
    <recommendedName>
        <fullName evidence="3">(S)-ureidoglycine aminohydrolase cupin domain-containing protein</fullName>
    </recommendedName>
</protein>
<evidence type="ECO:0000256" key="1">
    <source>
        <dbReference type="SAM" id="MobiDB-lite"/>
    </source>
</evidence>
<feature type="region of interest" description="Disordered" evidence="1">
    <location>
        <begin position="56"/>
        <end position="111"/>
    </location>
</feature>
<dbReference type="Proteomes" id="UP000298159">
    <property type="component" value="Unassembled WGS sequence"/>
</dbReference>
<organism evidence="4 5">
    <name type="scientific">Streptomyces bauhiniae</name>
    <dbReference type="NCBI Taxonomy" id="2340725"/>
    <lineage>
        <taxon>Bacteria</taxon>
        <taxon>Bacillati</taxon>
        <taxon>Actinomycetota</taxon>
        <taxon>Actinomycetes</taxon>
        <taxon>Kitasatosporales</taxon>
        <taxon>Streptomycetaceae</taxon>
        <taxon>Streptomyces</taxon>
    </lineage>
</organism>
<name>A0A4Z1DEE6_9ACTN</name>
<keyword evidence="5" id="KW-1185">Reference proteome</keyword>
<gene>
    <name evidence="4" type="ORF">E5083_01740</name>
</gene>
<evidence type="ECO:0000313" key="4">
    <source>
        <dbReference type="EMBL" id="TGN81273.1"/>
    </source>
</evidence>
<dbReference type="AlphaFoldDB" id="A0A4Z1DEE6"/>
<feature type="domain" description="(S)-ureidoglycine aminohydrolase cupin" evidence="3">
    <location>
        <begin position="115"/>
        <end position="146"/>
    </location>
</feature>
<evidence type="ECO:0000259" key="3">
    <source>
        <dbReference type="Pfam" id="PF05899"/>
    </source>
</evidence>
<comment type="caution">
    <text evidence="4">The sequence shown here is derived from an EMBL/GenBank/DDBJ whole genome shotgun (WGS) entry which is preliminary data.</text>
</comment>
<keyword evidence="2" id="KW-0812">Transmembrane</keyword>
<dbReference type="EMBL" id="SRRT01000001">
    <property type="protein sequence ID" value="TGN81273.1"/>
    <property type="molecule type" value="Genomic_DNA"/>
</dbReference>
<feature type="region of interest" description="Disordered" evidence="1">
    <location>
        <begin position="1"/>
        <end position="27"/>
    </location>
</feature>
<accession>A0A4Z1DEE6</accession>
<evidence type="ECO:0000256" key="2">
    <source>
        <dbReference type="SAM" id="Phobius"/>
    </source>
</evidence>
<dbReference type="GeneID" id="95446322"/>
<dbReference type="Pfam" id="PF05899">
    <property type="entry name" value="Cupin_3"/>
    <property type="match status" value="1"/>
</dbReference>
<dbReference type="InterPro" id="IPR008579">
    <property type="entry name" value="UGlyAH_Cupin_dom"/>
</dbReference>
<reference evidence="4 5" key="1">
    <citation type="submission" date="2019-04" db="EMBL/GenBank/DDBJ databases">
        <title>Streptomyces sp. nov. Bv016 isolated from bark of Buahinia variegata.</title>
        <authorList>
            <person name="Kanchanasin P."/>
            <person name="Tanasupawat S."/>
            <person name="Yuki M."/>
            <person name="Kudo T."/>
        </authorList>
    </citation>
    <scope>NUCLEOTIDE SEQUENCE [LARGE SCALE GENOMIC DNA]</scope>
    <source>
        <strain evidence="4 5">Bv016</strain>
    </source>
</reference>
<feature type="compositionally biased region" description="Gly residues" evidence="1">
    <location>
        <begin position="65"/>
        <end position="104"/>
    </location>
</feature>
<evidence type="ECO:0000313" key="5">
    <source>
        <dbReference type="Proteomes" id="UP000298159"/>
    </source>
</evidence>
<proteinExistence type="predicted"/>